<organism evidence="1 2">
    <name type="scientific">Solemya pervernicosa gill symbiont</name>
    <dbReference type="NCBI Taxonomy" id="642797"/>
    <lineage>
        <taxon>Bacteria</taxon>
        <taxon>Pseudomonadati</taxon>
        <taxon>Pseudomonadota</taxon>
        <taxon>Gammaproteobacteria</taxon>
        <taxon>sulfur-oxidizing symbionts</taxon>
    </lineage>
</organism>
<dbReference type="AlphaFoldDB" id="A0A1T2L3G5"/>
<reference evidence="1 2" key="1">
    <citation type="submission" date="2016-11" db="EMBL/GenBank/DDBJ databases">
        <title>Mixed transmission modes and dynamic genome evolution in an obligate animal-bacterial symbiosis.</title>
        <authorList>
            <person name="Russell S.L."/>
            <person name="Corbett-Detig R.B."/>
            <person name="Cavanaugh C.M."/>
        </authorList>
    </citation>
    <scope>NUCLEOTIDE SEQUENCE [LARGE SCALE GENOMIC DNA]</scope>
    <source>
        <strain evidence="1">Sveles-Q1</strain>
    </source>
</reference>
<comment type="caution">
    <text evidence="1">The sequence shown here is derived from an EMBL/GenBank/DDBJ whole genome shotgun (WGS) entry which is preliminary data.</text>
</comment>
<gene>
    <name evidence="1" type="ORF">BOW53_10735</name>
</gene>
<dbReference type="EMBL" id="MPRL01000046">
    <property type="protein sequence ID" value="OOZ39612.1"/>
    <property type="molecule type" value="Genomic_DNA"/>
</dbReference>
<name>A0A1T2L3G5_9GAMM</name>
<evidence type="ECO:0008006" key="3">
    <source>
        <dbReference type="Google" id="ProtNLM"/>
    </source>
</evidence>
<evidence type="ECO:0000313" key="1">
    <source>
        <dbReference type="EMBL" id="OOZ39612.1"/>
    </source>
</evidence>
<dbReference type="Proteomes" id="UP000191110">
    <property type="component" value="Unassembled WGS sequence"/>
</dbReference>
<keyword evidence="2" id="KW-1185">Reference proteome</keyword>
<sequence length="102" mass="11126">MALPVAAELQDPTRPPIKKKVVKPVVVKKAQQKWALSYTLVSDQRRIAVINNKVVAVGEMVDGARVVEIESDAVTLKRVGKSIKLELISSSSTAYQKESVTP</sequence>
<proteinExistence type="predicted"/>
<protein>
    <recommendedName>
        <fullName evidence="3">Type II secretion system protein GspC N-terminal domain-containing protein</fullName>
    </recommendedName>
</protein>
<accession>A0A1T2L3G5</accession>
<evidence type="ECO:0000313" key="2">
    <source>
        <dbReference type="Proteomes" id="UP000191110"/>
    </source>
</evidence>